<gene>
    <name evidence="3" type="ORF">MUY27_09490</name>
</gene>
<feature type="domain" description="Endonuclease GajA/Old nuclease/RecF-like AAA" evidence="2">
    <location>
        <begin position="229"/>
        <end position="314"/>
    </location>
</feature>
<dbReference type="PANTHER" id="PTHR43581">
    <property type="entry name" value="ATP/GTP PHOSPHATASE"/>
    <property type="match status" value="1"/>
</dbReference>
<evidence type="ECO:0000259" key="1">
    <source>
        <dbReference type="Pfam" id="PF12476"/>
    </source>
</evidence>
<proteinExistence type="predicted"/>
<dbReference type="RefSeq" id="WP_245129767.1">
    <property type="nucleotide sequence ID" value="NZ_JALJEJ010000003.1"/>
</dbReference>
<organism evidence="3 4">
    <name type="scientific">Mucilaginibacter straminoryzae</name>
    <dbReference type="NCBI Taxonomy" id="2932774"/>
    <lineage>
        <taxon>Bacteria</taxon>
        <taxon>Pseudomonadati</taxon>
        <taxon>Bacteroidota</taxon>
        <taxon>Sphingobacteriia</taxon>
        <taxon>Sphingobacteriales</taxon>
        <taxon>Sphingobacteriaceae</taxon>
        <taxon>Mucilaginibacter</taxon>
    </lineage>
</organism>
<name>A0A9X2B9N9_9SPHI</name>
<sequence>MDYLRIENFKCFYNIEVGFNRLTVLAGANGNGKSTTIQALLFLRRTIEHCAQWDNAEGFDSGFYSITKPNGLNVELNGSYCLALGNSNYILPRNYKKDTIELGITNGVGTFKIVYDSNDGELWLTPIAVVGESDKSGLFMQEFYYLNAERMGPRISQAIKFYDYPNAGFQGEYVAQLLGDTNFNYNFRVDEKRKHSKAPSPYLEQQVNAWLNEIMPGVKVSASYSTETHSAQVRVDNYFTKGEPTIATNIGFGISYVLPILVTGLIAKSGSYMVVENPEAHLHPSAQSKIGRFLAHIAQSGVNVIVETHSDHIINGVQISAAKAEIKPELVTINFFSQKEGEPQPDVEPISINKLGELSKWPTGFFDQSQIDFAELFKIRKG</sequence>
<dbReference type="Pfam" id="PF13175">
    <property type="entry name" value="AAA_15"/>
    <property type="match status" value="2"/>
</dbReference>
<comment type="caution">
    <text evidence="3">The sequence shown here is derived from an EMBL/GenBank/DDBJ whole genome shotgun (WGS) entry which is preliminary data.</text>
</comment>
<dbReference type="InterPro" id="IPR027417">
    <property type="entry name" value="P-loop_NTPase"/>
</dbReference>
<feature type="domain" description="DUF3696" evidence="1">
    <location>
        <begin position="326"/>
        <end position="376"/>
    </location>
</feature>
<reference evidence="3" key="1">
    <citation type="submission" date="2022-04" db="EMBL/GenBank/DDBJ databases">
        <title>Mucilaginibacter sp. RS28 isolated from freshwater.</title>
        <authorList>
            <person name="Ko S.-R."/>
        </authorList>
    </citation>
    <scope>NUCLEOTIDE SEQUENCE</scope>
    <source>
        <strain evidence="3">RS28</strain>
    </source>
</reference>
<evidence type="ECO:0000313" key="3">
    <source>
        <dbReference type="EMBL" id="MCJ8209940.1"/>
    </source>
</evidence>
<dbReference type="InterPro" id="IPR051396">
    <property type="entry name" value="Bact_Antivir_Def_Nuclease"/>
</dbReference>
<protein>
    <submittedName>
        <fullName evidence="3">DUF3696 domain-containing protein</fullName>
    </submittedName>
</protein>
<dbReference type="InterPro" id="IPR014592">
    <property type="entry name" value="P-loop_UCP034888"/>
</dbReference>
<keyword evidence="4" id="KW-1185">Reference proteome</keyword>
<dbReference type="InterPro" id="IPR041685">
    <property type="entry name" value="AAA_GajA/Old/RecF-like"/>
</dbReference>
<evidence type="ECO:0000313" key="4">
    <source>
        <dbReference type="Proteomes" id="UP001139450"/>
    </source>
</evidence>
<dbReference type="AlphaFoldDB" id="A0A9X2B9N9"/>
<dbReference type="EMBL" id="JALJEJ010000003">
    <property type="protein sequence ID" value="MCJ8209940.1"/>
    <property type="molecule type" value="Genomic_DNA"/>
</dbReference>
<dbReference type="Pfam" id="PF12476">
    <property type="entry name" value="DUF3696"/>
    <property type="match status" value="1"/>
</dbReference>
<dbReference type="Gene3D" id="3.40.50.300">
    <property type="entry name" value="P-loop containing nucleotide triphosphate hydrolases"/>
    <property type="match status" value="1"/>
</dbReference>
<dbReference type="PIRSF" id="PIRSF034888">
    <property type="entry name" value="P-loop_UCP034888"/>
    <property type="match status" value="1"/>
</dbReference>
<dbReference type="PANTHER" id="PTHR43581:SF2">
    <property type="entry name" value="EXCINUCLEASE ATPASE SUBUNIT"/>
    <property type="match status" value="1"/>
</dbReference>
<dbReference type="Proteomes" id="UP001139450">
    <property type="component" value="Unassembled WGS sequence"/>
</dbReference>
<dbReference type="SUPFAM" id="SSF52540">
    <property type="entry name" value="P-loop containing nucleoside triphosphate hydrolases"/>
    <property type="match status" value="1"/>
</dbReference>
<dbReference type="InterPro" id="IPR022532">
    <property type="entry name" value="DUF3696"/>
</dbReference>
<feature type="domain" description="Endonuclease GajA/Old nuclease/RecF-like AAA" evidence="2">
    <location>
        <begin position="4"/>
        <end position="54"/>
    </location>
</feature>
<evidence type="ECO:0000259" key="2">
    <source>
        <dbReference type="Pfam" id="PF13175"/>
    </source>
</evidence>
<accession>A0A9X2B9N9</accession>